<reference evidence="2 3" key="1">
    <citation type="submission" date="2024-06" db="EMBL/GenBank/DDBJ databases">
        <authorList>
            <person name="Pan Q."/>
            <person name="Wen M."/>
            <person name="Jouanno E."/>
            <person name="Zahm M."/>
            <person name="Klopp C."/>
            <person name="Cabau C."/>
            <person name="Louis A."/>
            <person name="Berthelot C."/>
            <person name="Parey E."/>
            <person name="Roest Crollius H."/>
            <person name="Montfort J."/>
            <person name="Robinson-Rechavi M."/>
            <person name="Bouchez O."/>
            <person name="Lampietro C."/>
            <person name="Lopez Roques C."/>
            <person name="Donnadieu C."/>
            <person name="Postlethwait J."/>
            <person name="Bobe J."/>
            <person name="Verreycken H."/>
            <person name="Guiguen Y."/>
        </authorList>
    </citation>
    <scope>NUCLEOTIDE SEQUENCE [LARGE SCALE GENOMIC DNA]</scope>
    <source>
        <strain evidence="2">Up_M1</strain>
        <tissue evidence="2">Testis</tissue>
    </source>
</reference>
<name>A0ABD0WH37_UMBPY</name>
<proteinExistence type="predicted"/>
<keyword evidence="1" id="KW-0472">Membrane</keyword>
<evidence type="ECO:0000313" key="2">
    <source>
        <dbReference type="EMBL" id="KAL0972865.1"/>
    </source>
</evidence>
<feature type="transmembrane region" description="Helical" evidence="1">
    <location>
        <begin position="133"/>
        <end position="155"/>
    </location>
</feature>
<evidence type="ECO:0000256" key="1">
    <source>
        <dbReference type="SAM" id="Phobius"/>
    </source>
</evidence>
<comment type="caution">
    <text evidence="2">The sequence shown here is derived from an EMBL/GenBank/DDBJ whole genome shotgun (WGS) entry which is preliminary data.</text>
</comment>
<dbReference type="Proteomes" id="UP001557470">
    <property type="component" value="Unassembled WGS sequence"/>
</dbReference>
<accession>A0ABD0WH37</accession>
<gene>
    <name evidence="2" type="ORF">UPYG_G00195700</name>
</gene>
<dbReference type="AlphaFoldDB" id="A0ABD0WH37"/>
<dbReference type="EMBL" id="JAGEUA010000006">
    <property type="protein sequence ID" value="KAL0972865.1"/>
    <property type="molecule type" value="Genomic_DNA"/>
</dbReference>
<organism evidence="2 3">
    <name type="scientific">Umbra pygmaea</name>
    <name type="common">Eastern mudminnow</name>
    <dbReference type="NCBI Taxonomy" id="75934"/>
    <lineage>
        <taxon>Eukaryota</taxon>
        <taxon>Metazoa</taxon>
        <taxon>Chordata</taxon>
        <taxon>Craniata</taxon>
        <taxon>Vertebrata</taxon>
        <taxon>Euteleostomi</taxon>
        <taxon>Actinopterygii</taxon>
        <taxon>Neopterygii</taxon>
        <taxon>Teleostei</taxon>
        <taxon>Protacanthopterygii</taxon>
        <taxon>Esociformes</taxon>
        <taxon>Umbridae</taxon>
        <taxon>Umbra</taxon>
    </lineage>
</organism>
<evidence type="ECO:0000313" key="3">
    <source>
        <dbReference type="Proteomes" id="UP001557470"/>
    </source>
</evidence>
<sequence>MNDSHTQIHMRNNLADTVDQKTARHANGTLPTQLSSTFLLLSSTEVSLEKSGPESKRCAWHQGGEETEICQEESWSGYWNSKAQVAYRLPLLCDVWCNPRWGWGSLMVNMVPPARHVCHFHADDPVNDREERILAVLGIIGTVLNLLVVIFVYIYTTI</sequence>
<keyword evidence="3" id="KW-1185">Reference proteome</keyword>
<keyword evidence="1" id="KW-1133">Transmembrane helix</keyword>
<dbReference type="Pfam" id="PF21954">
    <property type="entry name" value="TUNAR"/>
    <property type="match status" value="1"/>
</dbReference>
<dbReference type="InterPro" id="IPR054138">
    <property type="entry name" value="TUNAR"/>
</dbReference>
<keyword evidence="1" id="KW-0812">Transmembrane</keyword>
<protein>
    <submittedName>
        <fullName evidence="2">Uncharacterized protein</fullName>
    </submittedName>
</protein>